<dbReference type="GO" id="GO:0070566">
    <property type="term" value="F:adenylyltransferase activity"/>
    <property type="evidence" value="ECO:0007669"/>
    <property type="project" value="TreeGrafter"/>
</dbReference>
<dbReference type="GO" id="GO:0006633">
    <property type="term" value="P:fatty acid biosynthetic process"/>
    <property type="evidence" value="ECO:0007669"/>
    <property type="project" value="TreeGrafter"/>
</dbReference>
<organism evidence="4 5">
    <name type="scientific">Marinimicrococcus flavescens</name>
    <dbReference type="NCBI Taxonomy" id="3031815"/>
    <lineage>
        <taxon>Bacteria</taxon>
        <taxon>Pseudomonadati</taxon>
        <taxon>Pseudomonadota</taxon>
        <taxon>Alphaproteobacteria</taxon>
        <taxon>Geminicoccales</taxon>
        <taxon>Geminicoccaceae</taxon>
        <taxon>Marinimicrococcus</taxon>
    </lineage>
</organism>
<dbReference type="PANTHER" id="PTHR22754">
    <property type="entry name" value="DISCO-INTERACTING PROTEIN 2 DIP2 -RELATED"/>
    <property type="match status" value="1"/>
</dbReference>
<comment type="caution">
    <text evidence="4">The sequence shown here is derived from an EMBL/GenBank/DDBJ whole genome shotgun (WGS) entry which is preliminary data.</text>
</comment>
<gene>
    <name evidence="4" type="ORF">PZ740_05635</name>
</gene>
<dbReference type="SUPFAM" id="SSF56801">
    <property type="entry name" value="Acetyl-CoA synthetase-like"/>
    <property type="match status" value="1"/>
</dbReference>
<evidence type="ECO:0000313" key="5">
    <source>
        <dbReference type="Proteomes" id="UP001301140"/>
    </source>
</evidence>
<dbReference type="Pfam" id="PF00501">
    <property type="entry name" value="AMP-binding"/>
    <property type="match status" value="1"/>
</dbReference>
<reference evidence="4 5" key="1">
    <citation type="submission" date="2023-03" db="EMBL/GenBank/DDBJ databases">
        <title>YIM 152171 draft genome.</title>
        <authorList>
            <person name="Yang Z."/>
        </authorList>
    </citation>
    <scope>NUCLEOTIDE SEQUENCE [LARGE SCALE GENOMIC DNA]</scope>
    <source>
        <strain evidence="4 5">YIM 152171</strain>
    </source>
</reference>
<evidence type="ECO:0000256" key="2">
    <source>
        <dbReference type="ARBA" id="ARBA00022598"/>
    </source>
</evidence>
<dbReference type="InterPro" id="IPR045851">
    <property type="entry name" value="AMP-bd_C_sf"/>
</dbReference>
<accession>A0AAP3UZR6</accession>
<dbReference type="AlphaFoldDB" id="A0AAP3UZR6"/>
<dbReference type="InterPro" id="IPR042099">
    <property type="entry name" value="ANL_N_sf"/>
</dbReference>
<dbReference type="InterPro" id="IPR040097">
    <property type="entry name" value="FAAL/FAAC"/>
</dbReference>
<name>A0AAP3UZR6_9PROT</name>
<evidence type="ECO:0000259" key="3">
    <source>
        <dbReference type="Pfam" id="PF00501"/>
    </source>
</evidence>
<dbReference type="InterPro" id="IPR000873">
    <property type="entry name" value="AMP-dep_synth/lig_dom"/>
</dbReference>
<feature type="domain" description="AMP-dependent synthetase/ligase" evidence="3">
    <location>
        <begin position="48"/>
        <end position="428"/>
    </location>
</feature>
<dbReference type="GO" id="GO:0016874">
    <property type="term" value="F:ligase activity"/>
    <property type="evidence" value="ECO:0007669"/>
    <property type="project" value="UniProtKB-KW"/>
</dbReference>
<comment type="similarity">
    <text evidence="1">Belongs to the ATP-dependent AMP-binding enzyme family.</text>
</comment>
<dbReference type="Gene3D" id="3.30.300.30">
    <property type="match status" value="1"/>
</dbReference>
<dbReference type="CDD" id="cd05931">
    <property type="entry name" value="FAAL"/>
    <property type="match status" value="1"/>
</dbReference>
<dbReference type="NCBIfam" id="NF006624">
    <property type="entry name" value="PRK09192.1"/>
    <property type="match status" value="1"/>
</dbReference>
<keyword evidence="2 4" id="KW-0436">Ligase</keyword>
<proteinExistence type="inferred from homology"/>
<keyword evidence="5" id="KW-1185">Reference proteome</keyword>
<dbReference type="EMBL" id="JARGEQ010000047">
    <property type="protein sequence ID" value="MDF1585864.1"/>
    <property type="molecule type" value="Genomic_DNA"/>
</dbReference>
<protein>
    <submittedName>
        <fullName evidence="4">Fatty acyl-AMP ligase</fullName>
    </submittedName>
</protein>
<dbReference type="GO" id="GO:0005886">
    <property type="term" value="C:plasma membrane"/>
    <property type="evidence" value="ECO:0007669"/>
    <property type="project" value="TreeGrafter"/>
</dbReference>
<dbReference type="RefSeq" id="WP_327788285.1">
    <property type="nucleotide sequence ID" value="NZ_JARGEQ010000047.1"/>
</dbReference>
<dbReference type="InterPro" id="IPR020845">
    <property type="entry name" value="AMP-binding_CS"/>
</dbReference>
<dbReference type="Gene3D" id="3.40.50.12780">
    <property type="entry name" value="N-terminal domain of ligase-like"/>
    <property type="match status" value="1"/>
</dbReference>
<dbReference type="PROSITE" id="PS00455">
    <property type="entry name" value="AMP_BINDING"/>
    <property type="match status" value="1"/>
</dbReference>
<dbReference type="PANTHER" id="PTHR22754:SF32">
    <property type="entry name" value="DISCO-INTERACTING PROTEIN 2"/>
    <property type="match status" value="1"/>
</dbReference>
<dbReference type="Proteomes" id="UP001301140">
    <property type="component" value="Unassembled WGS sequence"/>
</dbReference>
<evidence type="ECO:0000256" key="1">
    <source>
        <dbReference type="ARBA" id="ARBA00006432"/>
    </source>
</evidence>
<sequence>MLTPTPTANETLPFRTADFATLAEGLDYAARGATGVNFFSARGEIATALPYAELRLRALELAARLPSAGLARGDRVGIIAETTPEFLIAFFACQYGGLVPVPLPLCINFGGRDAYVERLRGMLQSARARAAIGPAELAGQLQQAAIGTLASFVGTHEELAALPAARPFEALGAGEPCYIQYSSGSTSFPRGVLVTQEAITANARAIAEHGLALRPGDRCTSWLPLYHDMGLVGCCLTPALTQISVDYIATTSFARRPMVWLKVLSEQKGTISFSPTFGFELCARRAANGLAESFDLSAWRVAGIGGEMIRPKALDEFARTFAASGFDASAYLPSYGLAEATLAVSFSRLETGVKVDCIDLGEDFERRRLARPVRPDQAHGRRTRAFVVCGKPMPGYRIEVRDDLGRPLPERNVGRVCIQGPSLMTGYFRNPEASRAVLLADGWLDSGDMGYMVDGELVITGRSKDLIILNGRNIWPQDIEWAVEKVEGVRAGDVAAFAVTGEDDQEQLVTVVQCRLGDGAAQEKLRREVHATVQRLAGADSEVLLVPPRSLTFTTSGKLSRAAAKASFLEGALRDLDELPTVLEPLRREARPLAVAS</sequence>
<evidence type="ECO:0000313" key="4">
    <source>
        <dbReference type="EMBL" id="MDF1585864.1"/>
    </source>
</evidence>